<feature type="domain" description="HD" evidence="2">
    <location>
        <begin position="269"/>
        <end position="361"/>
    </location>
</feature>
<dbReference type="FunFam" id="1.10.3210.10:FF:000001">
    <property type="entry name" value="GTP pyrophosphokinase RelA"/>
    <property type="match status" value="1"/>
</dbReference>
<evidence type="ECO:0000313" key="4">
    <source>
        <dbReference type="Proteomes" id="UP001515480"/>
    </source>
</evidence>
<dbReference type="InterPro" id="IPR006674">
    <property type="entry name" value="HD_domain"/>
</dbReference>
<dbReference type="EMBL" id="JBGBPQ010000019">
    <property type="protein sequence ID" value="KAL1504657.1"/>
    <property type="molecule type" value="Genomic_DNA"/>
</dbReference>
<dbReference type="Gene3D" id="1.10.3210.10">
    <property type="entry name" value="Hypothetical protein af1432"/>
    <property type="match status" value="1"/>
</dbReference>
<evidence type="ECO:0000313" key="3">
    <source>
        <dbReference type="EMBL" id="KAL1504657.1"/>
    </source>
</evidence>
<dbReference type="PROSITE" id="PS51831">
    <property type="entry name" value="HD"/>
    <property type="match status" value="1"/>
</dbReference>
<evidence type="ECO:0000259" key="2">
    <source>
        <dbReference type="PROSITE" id="PS51831"/>
    </source>
</evidence>
<proteinExistence type="inferred from homology"/>
<gene>
    <name evidence="3" type="ORF">AB1Y20_008437</name>
</gene>
<keyword evidence="4" id="KW-1185">Reference proteome</keyword>
<dbReference type="Proteomes" id="UP001515480">
    <property type="component" value="Unassembled WGS sequence"/>
</dbReference>
<dbReference type="Pfam" id="PF13328">
    <property type="entry name" value="HD_4"/>
    <property type="match status" value="1"/>
</dbReference>
<comment type="similarity">
    <text evidence="1">Belongs to the RelA/SpoT family.</text>
</comment>
<name>A0AB34IR32_PRYPA</name>
<sequence length="477" mass="52124">MVSPTLAALSAADAAYVAHSAPGPKPRDCRADLIPALQLSRPRAASEPERAARRSLVEISTEWLPLPPGRRRLLPHLRASLEEPRSASDGPARRLEIVFERHTSRHTARTIVSLDHSRLLRLFFWVALLSSLSTAAGYSLAAAAARPAPLPARPPARAAPSASLLATLRAPVTLPFQPHRRRAAPFASLPSSLHAPISLPFQPHRHAAPAAAARPFSGTSRAHPALAVATAQLRDATRYLRHHAAEIEQAVEFAVMAHEGQWRKSGEPFVVHPIEVACILAELKMDTDTIIAGLLHDVVEDTAYTVEDIRQRFGTAVARIVWGVTDGDGCPASDNQRDLLLAMSAEWRVVLLKLADRLHNMRTLGAMPHAKRVRKARETMQLFVPLAARVGITPLEAELRRLSAAHLHPFAPSVLGALPGSHALLDWLAERQCPATLDNLLRSDEELAARGVGWEIAGHRQLWEAHCARWTRDADEL</sequence>
<dbReference type="InterPro" id="IPR003607">
    <property type="entry name" value="HD/PDEase_dom"/>
</dbReference>
<dbReference type="PANTHER" id="PTHR21262:SF31">
    <property type="entry name" value="GTP PYROPHOSPHOKINASE"/>
    <property type="match status" value="1"/>
</dbReference>
<dbReference type="SMART" id="SM00471">
    <property type="entry name" value="HDc"/>
    <property type="match status" value="1"/>
</dbReference>
<evidence type="ECO:0000256" key="1">
    <source>
        <dbReference type="ARBA" id="ARBA00007476"/>
    </source>
</evidence>
<protein>
    <recommendedName>
        <fullName evidence="2">HD domain-containing protein</fullName>
    </recommendedName>
</protein>
<organism evidence="3 4">
    <name type="scientific">Prymnesium parvum</name>
    <name type="common">Toxic golden alga</name>
    <dbReference type="NCBI Taxonomy" id="97485"/>
    <lineage>
        <taxon>Eukaryota</taxon>
        <taxon>Haptista</taxon>
        <taxon>Haptophyta</taxon>
        <taxon>Prymnesiophyceae</taxon>
        <taxon>Prymnesiales</taxon>
        <taxon>Prymnesiaceae</taxon>
        <taxon>Prymnesium</taxon>
    </lineage>
</organism>
<reference evidence="3 4" key="1">
    <citation type="journal article" date="2024" name="Science">
        <title>Giant polyketide synthase enzymes in the biosynthesis of giant marine polyether toxins.</title>
        <authorList>
            <person name="Fallon T.R."/>
            <person name="Shende V.V."/>
            <person name="Wierzbicki I.H."/>
            <person name="Pendleton A.L."/>
            <person name="Watervoot N.F."/>
            <person name="Auber R.P."/>
            <person name="Gonzalez D.J."/>
            <person name="Wisecaver J.H."/>
            <person name="Moore B.S."/>
        </authorList>
    </citation>
    <scope>NUCLEOTIDE SEQUENCE [LARGE SCALE GENOMIC DNA]</scope>
    <source>
        <strain evidence="3 4">12B1</strain>
    </source>
</reference>
<dbReference type="AlphaFoldDB" id="A0AB34IR32"/>
<dbReference type="SUPFAM" id="SSF109604">
    <property type="entry name" value="HD-domain/PDEase-like"/>
    <property type="match status" value="1"/>
</dbReference>
<dbReference type="PANTHER" id="PTHR21262">
    <property type="entry name" value="GUANOSINE-3',5'-BIS DIPHOSPHATE 3'-PYROPHOSPHOHYDROLASE"/>
    <property type="match status" value="1"/>
</dbReference>
<comment type="caution">
    <text evidence="3">The sequence shown here is derived from an EMBL/GenBank/DDBJ whole genome shotgun (WGS) entry which is preliminary data.</text>
</comment>
<accession>A0AB34IR32</accession>